<dbReference type="InterPro" id="IPR016024">
    <property type="entry name" value="ARM-type_fold"/>
</dbReference>
<dbReference type="InterPro" id="IPR026739">
    <property type="entry name" value="AP_beta"/>
</dbReference>
<evidence type="ECO:0000256" key="4">
    <source>
        <dbReference type="ARBA" id="ARBA00022927"/>
    </source>
</evidence>
<evidence type="ECO:0000256" key="3">
    <source>
        <dbReference type="ARBA" id="ARBA00022448"/>
    </source>
</evidence>
<feature type="compositionally biased region" description="Basic and acidic residues" evidence="6">
    <location>
        <begin position="809"/>
        <end position="828"/>
    </location>
</feature>
<feature type="compositionally biased region" description="Basic residues" evidence="6">
    <location>
        <begin position="747"/>
        <end position="757"/>
    </location>
</feature>
<sequence>MADYFTRAAALAHSAAEISKRVSEGLVENAKDFGFESPVQFFDTAELKLSDVKEKLDSRLDRDKLDGMKRLIAVICKGHDASSFFPDVVKNVASSNLEIRQLVYMYLLRYAEQEQDLALLSINTFQKDLSDPNQGIRAMALRVLSGIRVPIISSIVLMAIQKGVADKSPYVRKIAAYAIPKLYSLDPSLAPSLVSVIKILLQDNTPMAIGSVIQAFNEVCPDQFDLIHPHFAKLCHMLIDTDEWGQVAIVNLLMRYARTQFLNPNTITPSVTTETLANPETDNRSGTLSASGYSSVPEGNAITTSTTIDPDHLLLQKSFTPLLQSDNSAVVMAVVAALYHIAPHTELRRVVKPLIRLLRHGPELEYVVLTHIAIIGAKRPDLFEDSIQHFYIRPTDPPYIWELKMQILNTVVSSSNYRSLLREIQQYIRSDQPRLAQLATQTLALCVLKLPQQCTSIGLRGLVTLSRHPENPDLVAQATVMLRVLVQRGAVATAHLEKLLINLLSLLTGNTAPLTRANIYWLIGEYGDKIPDYTQDALRMAARTFGTETTEVKLAVVAMAAKLAVLSGRLPMMAILIQYVFTLARYDLNYDVRDRARFLQQVSLPFLQQPRDSPALLTDLPDQGTDTLQSPSEETVAWTRSLLFNQSQTSPTMPSYDLLQLTQLPASEFTLGSLSLVLDRPIEGYESLANWPEVQPPAVHRGTEAFIHESRRFSHFKSSDFESWDDGNNAPTEESSANTPRTFSPSRRSRHRHHKPPASRSQRTQEKVHDDNDDLEAFYNQSDGEDYVASVQLAARQLHSSKNTTIWEEQSKSRTFKDSSALREKGEYHGQVSESEWSSSCTEDSVEYTTSEGSREEGYSDESSDPYDSESDTSEESPRPSSRRLLS</sequence>
<feature type="compositionally biased region" description="Polar residues" evidence="6">
    <location>
        <begin position="729"/>
        <end position="743"/>
    </location>
</feature>
<feature type="domain" description="Clathrin/coatomer adaptor adaptin-like N-terminal" evidence="7">
    <location>
        <begin position="49"/>
        <end position="602"/>
    </location>
</feature>
<keyword evidence="3" id="KW-0813">Transport</keyword>
<protein>
    <submittedName>
        <fullName evidence="8">AP-3 complex subunit beta</fullName>
    </submittedName>
</protein>
<dbReference type="PIRSF" id="PIRSF037096">
    <property type="entry name" value="AP3_complex_beta"/>
    <property type="match status" value="1"/>
</dbReference>
<name>A0A9W8AR14_9FUNG</name>
<keyword evidence="9" id="KW-1185">Reference proteome</keyword>
<dbReference type="OrthoDB" id="10254310at2759"/>
<dbReference type="EMBL" id="JANBPY010000413">
    <property type="protein sequence ID" value="KAJ1966989.1"/>
    <property type="molecule type" value="Genomic_DNA"/>
</dbReference>
<feature type="compositionally biased region" description="Acidic residues" evidence="6">
    <location>
        <begin position="859"/>
        <end position="875"/>
    </location>
</feature>
<evidence type="ECO:0000313" key="9">
    <source>
        <dbReference type="Proteomes" id="UP001150925"/>
    </source>
</evidence>
<dbReference type="Proteomes" id="UP001150925">
    <property type="component" value="Unassembled WGS sequence"/>
</dbReference>
<comment type="subcellular location">
    <subcellularLocation>
        <location evidence="1">Endomembrane system</location>
    </subcellularLocation>
</comment>
<dbReference type="GO" id="GO:0016192">
    <property type="term" value="P:vesicle-mediated transport"/>
    <property type="evidence" value="ECO:0007669"/>
    <property type="project" value="InterPro"/>
</dbReference>
<evidence type="ECO:0000256" key="6">
    <source>
        <dbReference type="SAM" id="MobiDB-lite"/>
    </source>
</evidence>
<dbReference type="InterPro" id="IPR002553">
    <property type="entry name" value="Clathrin/coatomer_adapt-like_N"/>
</dbReference>
<reference evidence="8" key="1">
    <citation type="submission" date="2022-07" db="EMBL/GenBank/DDBJ databases">
        <title>Phylogenomic reconstructions and comparative analyses of Kickxellomycotina fungi.</title>
        <authorList>
            <person name="Reynolds N.K."/>
            <person name="Stajich J.E."/>
            <person name="Barry K."/>
            <person name="Grigoriev I.V."/>
            <person name="Crous P."/>
            <person name="Smith M.E."/>
        </authorList>
    </citation>
    <scope>NUCLEOTIDE SEQUENCE</scope>
    <source>
        <strain evidence="8">RSA 1196</strain>
    </source>
</reference>
<evidence type="ECO:0000256" key="5">
    <source>
        <dbReference type="ARBA" id="ARBA00023136"/>
    </source>
</evidence>
<comment type="caution">
    <text evidence="8">The sequence shown here is derived from an EMBL/GenBank/DDBJ whole genome shotgun (WGS) entry which is preliminary data.</text>
</comment>
<evidence type="ECO:0000256" key="2">
    <source>
        <dbReference type="ARBA" id="ARBA00006613"/>
    </source>
</evidence>
<accession>A0A9W8AR14</accession>
<gene>
    <name evidence="8" type="primary">APL6</name>
    <name evidence="8" type="ORF">IWQ62_002128</name>
</gene>
<dbReference type="GO" id="GO:0030123">
    <property type="term" value="C:AP-3 adaptor complex"/>
    <property type="evidence" value="ECO:0007669"/>
    <property type="project" value="InterPro"/>
</dbReference>
<dbReference type="PANTHER" id="PTHR11134">
    <property type="entry name" value="ADAPTOR COMPLEX SUBUNIT BETA FAMILY MEMBER"/>
    <property type="match status" value="1"/>
</dbReference>
<evidence type="ECO:0000313" key="8">
    <source>
        <dbReference type="EMBL" id="KAJ1966989.1"/>
    </source>
</evidence>
<dbReference type="GO" id="GO:0006886">
    <property type="term" value="P:intracellular protein transport"/>
    <property type="evidence" value="ECO:0007669"/>
    <property type="project" value="InterPro"/>
</dbReference>
<keyword evidence="5" id="KW-0472">Membrane</keyword>
<feature type="region of interest" description="Disordered" evidence="6">
    <location>
        <begin position="719"/>
        <end position="770"/>
    </location>
</feature>
<organism evidence="8 9">
    <name type="scientific">Dispira parvispora</name>
    <dbReference type="NCBI Taxonomy" id="1520584"/>
    <lineage>
        <taxon>Eukaryota</taxon>
        <taxon>Fungi</taxon>
        <taxon>Fungi incertae sedis</taxon>
        <taxon>Zoopagomycota</taxon>
        <taxon>Kickxellomycotina</taxon>
        <taxon>Dimargaritomycetes</taxon>
        <taxon>Dimargaritales</taxon>
        <taxon>Dimargaritaceae</taxon>
        <taxon>Dispira</taxon>
    </lineage>
</organism>
<feature type="compositionally biased region" description="Polar residues" evidence="6">
    <location>
        <begin position="832"/>
        <end position="852"/>
    </location>
</feature>
<feature type="region of interest" description="Disordered" evidence="6">
    <location>
        <begin position="807"/>
        <end position="887"/>
    </location>
</feature>
<dbReference type="InterPro" id="IPR011989">
    <property type="entry name" value="ARM-like"/>
</dbReference>
<proteinExistence type="inferred from homology"/>
<dbReference type="GO" id="GO:0012505">
    <property type="term" value="C:endomembrane system"/>
    <property type="evidence" value="ECO:0007669"/>
    <property type="project" value="UniProtKB-SubCell"/>
</dbReference>
<dbReference type="AlphaFoldDB" id="A0A9W8AR14"/>
<keyword evidence="4" id="KW-0653">Protein transport</keyword>
<evidence type="ECO:0000256" key="1">
    <source>
        <dbReference type="ARBA" id="ARBA00004308"/>
    </source>
</evidence>
<dbReference type="InterPro" id="IPR026740">
    <property type="entry name" value="AP3_beta"/>
</dbReference>
<dbReference type="Pfam" id="PF01602">
    <property type="entry name" value="Adaptin_N"/>
    <property type="match status" value="1"/>
</dbReference>
<dbReference type="SUPFAM" id="SSF48371">
    <property type="entry name" value="ARM repeat"/>
    <property type="match status" value="1"/>
</dbReference>
<comment type="similarity">
    <text evidence="2">Belongs to the adaptor complexes large subunit family.</text>
</comment>
<evidence type="ECO:0000259" key="7">
    <source>
        <dbReference type="Pfam" id="PF01602"/>
    </source>
</evidence>
<dbReference type="Gene3D" id="1.25.10.10">
    <property type="entry name" value="Leucine-rich Repeat Variant"/>
    <property type="match status" value="1"/>
</dbReference>